<dbReference type="EMBL" id="JACHVQ010000002">
    <property type="protein sequence ID" value="MBB2893072.1"/>
    <property type="molecule type" value="Genomic_DNA"/>
</dbReference>
<evidence type="ECO:0000256" key="6">
    <source>
        <dbReference type="ARBA" id="ARBA00023136"/>
    </source>
</evidence>
<feature type="domain" description="VTT" evidence="8">
    <location>
        <begin position="20"/>
        <end position="144"/>
    </location>
</feature>
<evidence type="ECO:0000256" key="4">
    <source>
        <dbReference type="ARBA" id="ARBA00022692"/>
    </source>
</evidence>
<keyword evidence="5 7" id="KW-1133">Transmembrane helix</keyword>
<evidence type="ECO:0000256" key="5">
    <source>
        <dbReference type="ARBA" id="ARBA00022989"/>
    </source>
</evidence>
<organism evidence="9 10">
    <name type="scientific">Flexivirga oryzae</name>
    <dbReference type="NCBI Taxonomy" id="1794944"/>
    <lineage>
        <taxon>Bacteria</taxon>
        <taxon>Bacillati</taxon>
        <taxon>Actinomycetota</taxon>
        <taxon>Actinomycetes</taxon>
        <taxon>Micrococcales</taxon>
        <taxon>Dermacoccaceae</taxon>
        <taxon>Flexivirga</taxon>
    </lineage>
</organism>
<dbReference type="RefSeq" id="WP_183321434.1">
    <property type="nucleotide sequence ID" value="NZ_JACHVQ010000002.1"/>
</dbReference>
<feature type="transmembrane region" description="Helical" evidence="7">
    <location>
        <begin position="39"/>
        <end position="61"/>
    </location>
</feature>
<gene>
    <name evidence="9" type="ORF">FHU39_003090</name>
</gene>
<evidence type="ECO:0000256" key="1">
    <source>
        <dbReference type="ARBA" id="ARBA00004651"/>
    </source>
</evidence>
<comment type="subcellular location">
    <subcellularLocation>
        <location evidence="1">Cell membrane</location>
        <topology evidence="1">Multi-pass membrane protein</topology>
    </subcellularLocation>
</comment>
<dbReference type="InterPro" id="IPR032816">
    <property type="entry name" value="VTT_dom"/>
</dbReference>
<sequence>MSLVLLFLMVVADGVVPPVPSEAVLLAHVPAAAAAGWPALLGLVLLAAPAAVLGDLITYLIGRRIGTKRFAWQRRPRIARILERTSAALDRQGVPLIVSARLLPGWRVAITFLAGAGGLPLRRFLPASVLGSTLWASYLVGIGATVGALTGAGPIVVAAISLVTMAVLGQAVRWTRSRRARHGIQCGDAPTLSHLVDLPGGCLPGKP</sequence>
<dbReference type="Pfam" id="PF09335">
    <property type="entry name" value="VTT_dom"/>
    <property type="match status" value="1"/>
</dbReference>
<evidence type="ECO:0000256" key="3">
    <source>
        <dbReference type="ARBA" id="ARBA00022475"/>
    </source>
</evidence>
<evidence type="ECO:0000256" key="7">
    <source>
        <dbReference type="SAM" id="Phobius"/>
    </source>
</evidence>
<name>A0A839NEY9_9MICO</name>
<keyword evidence="10" id="KW-1185">Reference proteome</keyword>
<protein>
    <submittedName>
        <fullName evidence="9">Membrane protein DedA with SNARE-associated domain</fullName>
    </submittedName>
</protein>
<evidence type="ECO:0000256" key="2">
    <source>
        <dbReference type="ARBA" id="ARBA00010792"/>
    </source>
</evidence>
<comment type="similarity">
    <text evidence="2">Belongs to the DedA family.</text>
</comment>
<feature type="transmembrane region" description="Helical" evidence="7">
    <location>
        <begin position="129"/>
        <end position="149"/>
    </location>
</feature>
<keyword evidence="4 7" id="KW-0812">Transmembrane</keyword>
<dbReference type="PANTHER" id="PTHR42709:SF6">
    <property type="entry name" value="UNDECAPRENYL PHOSPHATE TRANSPORTER A"/>
    <property type="match status" value="1"/>
</dbReference>
<dbReference type="Proteomes" id="UP000559182">
    <property type="component" value="Unassembled WGS sequence"/>
</dbReference>
<evidence type="ECO:0000259" key="8">
    <source>
        <dbReference type="Pfam" id="PF09335"/>
    </source>
</evidence>
<dbReference type="AlphaFoldDB" id="A0A839NEY9"/>
<dbReference type="GO" id="GO:0005886">
    <property type="term" value="C:plasma membrane"/>
    <property type="evidence" value="ECO:0007669"/>
    <property type="project" value="UniProtKB-SubCell"/>
</dbReference>
<evidence type="ECO:0000313" key="9">
    <source>
        <dbReference type="EMBL" id="MBB2893072.1"/>
    </source>
</evidence>
<proteinExistence type="inferred from homology"/>
<feature type="transmembrane region" description="Helical" evidence="7">
    <location>
        <begin position="155"/>
        <end position="172"/>
    </location>
</feature>
<evidence type="ECO:0000313" key="10">
    <source>
        <dbReference type="Proteomes" id="UP000559182"/>
    </source>
</evidence>
<keyword evidence="3" id="KW-1003">Cell membrane</keyword>
<comment type="caution">
    <text evidence="9">The sequence shown here is derived from an EMBL/GenBank/DDBJ whole genome shotgun (WGS) entry which is preliminary data.</text>
</comment>
<reference evidence="9 10" key="1">
    <citation type="submission" date="2020-08" db="EMBL/GenBank/DDBJ databases">
        <title>Sequencing the genomes of 1000 actinobacteria strains.</title>
        <authorList>
            <person name="Klenk H.-P."/>
        </authorList>
    </citation>
    <scope>NUCLEOTIDE SEQUENCE [LARGE SCALE GENOMIC DNA]</scope>
    <source>
        <strain evidence="9 10">DSM 105369</strain>
    </source>
</reference>
<dbReference type="InterPro" id="IPR051311">
    <property type="entry name" value="DedA_domain"/>
</dbReference>
<keyword evidence="6 7" id="KW-0472">Membrane</keyword>
<accession>A0A839NEY9</accession>
<dbReference type="PANTHER" id="PTHR42709">
    <property type="entry name" value="ALKALINE PHOSPHATASE LIKE PROTEIN"/>
    <property type="match status" value="1"/>
</dbReference>